<accession>A0AAW9CV47</accession>
<evidence type="ECO:0000313" key="2">
    <source>
        <dbReference type="EMBL" id="MDW9254845.1"/>
    </source>
</evidence>
<dbReference type="Gene3D" id="3.20.20.210">
    <property type="match status" value="1"/>
</dbReference>
<evidence type="ECO:0000313" key="3">
    <source>
        <dbReference type="Proteomes" id="UP001272137"/>
    </source>
</evidence>
<dbReference type="EMBL" id="QXCT01000002">
    <property type="protein sequence ID" value="MDW9254845.1"/>
    <property type="molecule type" value="Genomic_DNA"/>
</dbReference>
<feature type="domain" description="Uroporphyrinogen decarboxylase (URO-D)" evidence="1">
    <location>
        <begin position="7"/>
        <end position="115"/>
    </location>
</feature>
<evidence type="ECO:0000259" key="1">
    <source>
        <dbReference type="Pfam" id="PF01208"/>
    </source>
</evidence>
<protein>
    <submittedName>
        <fullName evidence="2">Uroporphyrinogen decarboxylase family protein</fullName>
    </submittedName>
</protein>
<dbReference type="PANTHER" id="PTHR21091:SF169">
    <property type="entry name" value="UROPORPHYRINOGEN DECARBOXYLASE"/>
    <property type="match status" value="1"/>
</dbReference>
<dbReference type="AlphaFoldDB" id="A0AAW9CV47"/>
<name>A0AAW9CV47_BURTH</name>
<organism evidence="2 3">
    <name type="scientific">Burkholderia thailandensis</name>
    <dbReference type="NCBI Taxonomy" id="57975"/>
    <lineage>
        <taxon>Bacteria</taxon>
        <taxon>Pseudomonadati</taxon>
        <taxon>Pseudomonadota</taxon>
        <taxon>Betaproteobacteria</taxon>
        <taxon>Burkholderiales</taxon>
        <taxon>Burkholderiaceae</taxon>
        <taxon>Burkholderia</taxon>
        <taxon>pseudomallei group</taxon>
    </lineage>
</organism>
<dbReference type="GO" id="GO:0019353">
    <property type="term" value="P:protoporphyrinogen IX biosynthetic process from glutamate"/>
    <property type="evidence" value="ECO:0007669"/>
    <property type="project" value="TreeGrafter"/>
</dbReference>
<comment type="caution">
    <text evidence="2">The sequence shown here is derived from an EMBL/GenBank/DDBJ whole genome shotgun (WGS) entry which is preliminary data.</text>
</comment>
<dbReference type="GO" id="GO:0004853">
    <property type="term" value="F:uroporphyrinogen decarboxylase activity"/>
    <property type="evidence" value="ECO:0007669"/>
    <property type="project" value="InterPro"/>
</dbReference>
<dbReference type="Pfam" id="PF01208">
    <property type="entry name" value="URO-D"/>
    <property type="match status" value="1"/>
</dbReference>
<dbReference type="InterPro" id="IPR038071">
    <property type="entry name" value="UROD/MetE-like_sf"/>
</dbReference>
<dbReference type="PANTHER" id="PTHR21091">
    <property type="entry name" value="METHYLTETRAHYDROFOLATE:HOMOCYSTEINE METHYLTRANSFERASE RELATED"/>
    <property type="match status" value="1"/>
</dbReference>
<reference evidence="2" key="1">
    <citation type="submission" date="2018-08" db="EMBL/GenBank/DDBJ databases">
        <title>Identification of Burkholderia cepacia strains that express a Burkholderia pseudomallei-like capsular polysaccharide.</title>
        <authorList>
            <person name="Burtnick M.N."/>
            <person name="Vongsouvath M."/>
            <person name="Newton P."/>
            <person name="Wuthiekanun V."/>
            <person name="Limmathurotsakul D."/>
            <person name="Brett P.J."/>
            <person name="Chantratita N."/>
            <person name="Dance D.A."/>
        </authorList>
    </citation>
    <scope>NUCLEOTIDE SEQUENCE</scope>
    <source>
        <strain evidence="2">SBXCC001</strain>
    </source>
</reference>
<gene>
    <name evidence="2" type="ORF">C7S16_3634</name>
</gene>
<dbReference type="InterPro" id="IPR000257">
    <property type="entry name" value="Uroporphyrinogen_deCOase"/>
</dbReference>
<sequence length="125" mass="13375">MKREHDGARVPAIAFTKGGGLWLEDLAATGVDAVGLDWTVNLGRARERVAGRVALQGNLDPTILFAPPEAIRAEARAVLDSYGNHPGHVFNLGHGISQFTPPEHVAELVDEVHRHSRAIRSGTGS</sequence>
<proteinExistence type="predicted"/>
<dbReference type="SUPFAM" id="SSF51726">
    <property type="entry name" value="UROD/MetE-like"/>
    <property type="match status" value="1"/>
</dbReference>
<dbReference type="GO" id="GO:0005829">
    <property type="term" value="C:cytosol"/>
    <property type="evidence" value="ECO:0007669"/>
    <property type="project" value="TreeGrafter"/>
</dbReference>
<dbReference type="Proteomes" id="UP001272137">
    <property type="component" value="Unassembled WGS sequence"/>
</dbReference>